<name>A0ACC2CPS3_DIPCM</name>
<dbReference type="EMBL" id="CM055100">
    <property type="protein sequence ID" value="KAJ7544008.1"/>
    <property type="molecule type" value="Genomic_DNA"/>
</dbReference>
<organism evidence="1 2">
    <name type="scientific">Diphasiastrum complanatum</name>
    <name type="common">Issler's clubmoss</name>
    <name type="synonym">Lycopodium complanatum</name>
    <dbReference type="NCBI Taxonomy" id="34168"/>
    <lineage>
        <taxon>Eukaryota</taxon>
        <taxon>Viridiplantae</taxon>
        <taxon>Streptophyta</taxon>
        <taxon>Embryophyta</taxon>
        <taxon>Tracheophyta</taxon>
        <taxon>Lycopodiopsida</taxon>
        <taxon>Lycopodiales</taxon>
        <taxon>Lycopodiaceae</taxon>
        <taxon>Lycopodioideae</taxon>
        <taxon>Diphasiastrum</taxon>
    </lineage>
</organism>
<comment type="caution">
    <text evidence="1">The sequence shown here is derived from an EMBL/GenBank/DDBJ whole genome shotgun (WGS) entry which is preliminary data.</text>
</comment>
<reference evidence="2" key="1">
    <citation type="journal article" date="2024" name="Proc. Natl. Acad. Sci. U.S.A.">
        <title>Extraordinary preservation of gene collinearity over three hundred million years revealed in homosporous lycophytes.</title>
        <authorList>
            <person name="Li C."/>
            <person name="Wickell D."/>
            <person name="Kuo L.Y."/>
            <person name="Chen X."/>
            <person name="Nie B."/>
            <person name="Liao X."/>
            <person name="Peng D."/>
            <person name="Ji J."/>
            <person name="Jenkins J."/>
            <person name="Williams M."/>
            <person name="Shu S."/>
            <person name="Plott C."/>
            <person name="Barry K."/>
            <person name="Rajasekar S."/>
            <person name="Grimwood J."/>
            <person name="Han X."/>
            <person name="Sun S."/>
            <person name="Hou Z."/>
            <person name="He W."/>
            <person name="Dai G."/>
            <person name="Sun C."/>
            <person name="Schmutz J."/>
            <person name="Leebens-Mack J.H."/>
            <person name="Li F.W."/>
            <person name="Wang L."/>
        </authorList>
    </citation>
    <scope>NUCLEOTIDE SEQUENCE [LARGE SCALE GENOMIC DNA]</scope>
    <source>
        <strain evidence="2">cv. PW_Plant_1</strain>
    </source>
</reference>
<gene>
    <name evidence="1" type="ORF">O6H91_09G061400</name>
</gene>
<dbReference type="Proteomes" id="UP001162992">
    <property type="component" value="Chromosome 9"/>
</dbReference>
<evidence type="ECO:0000313" key="2">
    <source>
        <dbReference type="Proteomes" id="UP001162992"/>
    </source>
</evidence>
<sequence>MTMRLVPWGSWQEWDCVRAALFSVSSSRIKTALDRIAAWHSKGGVPIAVEITAELISIHHRDPKIMPGIAPEFSLSEEMLRMMYAMAIMRLVNGVVDQSKGVTMSVACRAEIASLPRILVDIRHEAAHNELPRISLLRIASKQALHWLEQRYWQQQREALKDAELQLKLKLLQYLSLLKRQRFLREEDSEQGHRGEKEQKMENSRKAAKQLFDELLELATPGISDFVSILVDQGLLEQSALLERRQCFAYVMNDIQHESSLQEPSVENDIGLNSMTDMALKDTLCRLSIFMPQLLSRLLMRITCRLLGLGAVNEGGYACLHQERRTQPLHVPEDNKEYEAISSTSALLQMEEFSRLTAWLAWLLENQHGRANEKQKLLKEKCSYTENLKKYEINGIKFIAGELPTELLQEMLSLCLKSNLDREYILELVSLISAYVEPLFREKLTRLAKFSKPFEESSALLQRISETTCIIEESGGANINNACGGLDKLKVDGQELDLLAVKERQRRLLSLAAHSHQQQGLKADISTSDSQSSGKDRFTSKDRWRLADRWFPCAIGMLPSPTCPSGVRPPWLQSCVENLCLADNKVDCPCKQSDGIMPQIGVGEKQDICLVNDTSRQPYSPNQKKAICTHVDVFESDNMQLPHKKAKVTVETFGGSGPSTTSNYDKKEHQKPVSVSVSGDESFEDDVLLEGLPKSIQGCVVQNGIFQPISLEQILALQKEICVL</sequence>
<keyword evidence="2" id="KW-1185">Reference proteome</keyword>
<evidence type="ECO:0000313" key="1">
    <source>
        <dbReference type="EMBL" id="KAJ7544008.1"/>
    </source>
</evidence>
<accession>A0ACC2CPS3</accession>
<protein>
    <submittedName>
        <fullName evidence="1">Uncharacterized protein</fullName>
    </submittedName>
</protein>
<proteinExistence type="predicted"/>